<sequence>MTKPFSVIQGGLGAAGPGAWRAELRHPLSLSDAETAAWRGLMGRTLEPSVYAEPDFVLTMAQHLADGRTLALLLVWQGEATLRGVLPLRLPSGLGLPGQACLWRLPLSGRAEAVIDRDHAPAVLRAALEHLAGSRLRVTDLRLPDLRPDGPLAIALGAVAGATGRRLTVAAQPAPRPDARPPLARAEGRTSLERVREPRQVRDAIEQFLVLDARQGRDSLIADPARATAFRVAVRRFARRRQACVDLVRRDGTVVAAAIHLASGPCDAVWRQAGLCLSETGAPPHEAGRVEAIVAVEARSPAARRGPGGSALKHRAGTLLRRLARTGRRA</sequence>
<reference evidence="2" key="1">
    <citation type="journal article" date="2021" name="Front. Microbiol.">
        <title>Comprehensive Comparative Genomics and Phenotyping of Methylobacterium Species.</title>
        <authorList>
            <person name="Alessa O."/>
            <person name="Ogura Y."/>
            <person name="Fujitani Y."/>
            <person name="Takami H."/>
            <person name="Hayashi T."/>
            <person name="Sahin N."/>
            <person name="Tani A."/>
        </authorList>
    </citation>
    <scope>NUCLEOTIDE SEQUENCE</scope>
    <source>
        <strain evidence="2">KCTC 52305</strain>
    </source>
</reference>
<dbReference type="Proteomes" id="UP001055167">
    <property type="component" value="Unassembled WGS sequence"/>
</dbReference>
<reference evidence="2" key="2">
    <citation type="submission" date="2021-08" db="EMBL/GenBank/DDBJ databases">
        <authorList>
            <person name="Tani A."/>
            <person name="Ola A."/>
            <person name="Ogura Y."/>
            <person name="Katsura K."/>
            <person name="Hayashi T."/>
        </authorList>
    </citation>
    <scope>NUCLEOTIDE SEQUENCE</scope>
    <source>
        <strain evidence="2">KCTC 52305</strain>
    </source>
</reference>
<dbReference type="RefSeq" id="WP_128561384.1">
    <property type="nucleotide sequence ID" value="NZ_BPQH01000002.1"/>
</dbReference>
<dbReference type="InterPro" id="IPR038740">
    <property type="entry name" value="BioF2-like_GNAT_dom"/>
</dbReference>
<dbReference type="Pfam" id="PF13480">
    <property type="entry name" value="Acetyltransf_6"/>
    <property type="match status" value="1"/>
</dbReference>
<evidence type="ECO:0000313" key="3">
    <source>
        <dbReference type="Proteomes" id="UP001055167"/>
    </source>
</evidence>
<accession>A0ABQ4QU68</accession>
<gene>
    <name evidence="2" type="ORF">OPKNFCMD_0843</name>
</gene>
<evidence type="ECO:0000259" key="1">
    <source>
        <dbReference type="Pfam" id="PF13480"/>
    </source>
</evidence>
<name>A0ABQ4QU68_9HYPH</name>
<dbReference type="EMBL" id="BPQH01000002">
    <property type="protein sequence ID" value="GJD48127.1"/>
    <property type="molecule type" value="Genomic_DNA"/>
</dbReference>
<protein>
    <recommendedName>
        <fullName evidence="1">BioF2-like acetyltransferase domain-containing protein</fullName>
    </recommendedName>
</protein>
<proteinExistence type="predicted"/>
<evidence type="ECO:0000313" key="2">
    <source>
        <dbReference type="EMBL" id="GJD48127.1"/>
    </source>
</evidence>
<organism evidence="2 3">
    <name type="scientific">Methylobacterium crusticola</name>
    <dbReference type="NCBI Taxonomy" id="1697972"/>
    <lineage>
        <taxon>Bacteria</taxon>
        <taxon>Pseudomonadati</taxon>
        <taxon>Pseudomonadota</taxon>
        <taxon>Alphaproteobacteria</taxon>
        <taxon>Hyphomicrobiales</taxon>
        <taxon>Methylobacteriaceae</taxon>
        <taxon>Methylobacterium</taxon>
    </lineage>
</organism>
<feature type="domain" description="BioF2-like acetyltransferase" evidence="1">
    <location>
        <begin position="185"/>
        <end position="264"/>
    </location>
</feature>
<keyword evidence="3" id="KW-1185">Reference proteome</keyword>
<comment type="caution">
    <text evidence="2">The sequence shown here is derived from an EMBL/GenBank/DDBJ whole genome shotgun (WGS) entry which is preliminary data.</text>
</comment>